<evidence type="ECO:0000256" key="1">
    <source>
        <dbReference type="SAM" id="MobiDB-lite"/>
    </source>
</evidence>
<name>A0ABV4BNW6_9CLOT</name>
<proteinExistence type="predicted"/>
<dbReference type="Proteomes" id="UP001564657">
    <property type="component" value="Unassembled WGS sequence"/>
</dbReference>
<organism evidence="3 4">
    <name type="scientific">Clostridium moutaii</name>
    <dbReference type="NCBI Taxonomy" id="3240932"/>
    <lineage>
        <taxon>Bacteria</taxon>
        <taxon>Bacillati</taxon>
        <taxon>Bacillota</taxon>
        <taxon>Clostridia</taxon>
        <taxon>Eubacteriales</taxon>
        <taxon>Clostridiaceae</taxon>
        <taxon>Clostridium</taxon>
    </lineage>
</organism>
<accession>A0ABV4BNW6</accession>
<reference evidence="3 4" key="1">
    <citation type="submission" date="2024-08" db="EMBL/GenBank/DDBJ databases">
        <title>Clostridium lapicellarii sp. nov., and Clostridium renhuaiense sp. nov., two species isolated from the mud in a fermentation cellar used for producing sauce-flavour Chinese liquors.</title>
        <authorList>
            <person name="Yang F."/>
            <person name="Wang H."/>
            <person name="Chen L.Q."/>
            <person name="Zhou N."/>
            <person name="Lu J.J."/>
            <person name="Pu X.X."/>
            <person name="Wan B."/>
            <person name="Wang L."/>
            <person name="Liu S.J."/>
        </authorList>
    </citation>
    <scope>NUCLEOTIDE SEQUENCE [LARGE SCALE GENOMIC DNA]</scope>
    <source>
        <strain evidence="3 4">MT-5</strain>
    </source>
</reference>
<comment type="caution">
    <text evidence="3">The sequence shown here is derived from an EMBL/GenBank/DDBJ whole genome shotgun (WGS) entry which is preliminary data.</text>
</comment>
<sequence length="65" mass="7414">MKLSAVKDYLAGMGSQDDICMKYGIRSKSKLQKWINQYNSNEEFKTSGTRGAPIMTKGRKTTYEE</sequence>
<gene>
    <name evidence="3" type="ORF">AB8U03_09735</name>
</gene>
<feature type="region of interest" description="Disordered" evidence="1">
    <location>
        <begin position="45"/>
        <end position="65"/>
    </location>
</feature>
<dbReference type="SUPFAM" id="SSF48295">
    <property type="entry name" value="TrpR-like"/>
    <property type="match status" value="1"/>
</dbReference>
<dbReference type="Pfam" id="PF13518">
    <property type="entry name" value="HTH_28"/>
    <property type="match status" value="1"/>
</dbReference>
<evidence type="ECO:0000259" key="2">
    <source>
        <dbReference type="Pfam" id="PF13518"/>
    </source>
</evidence>
<evidence type="ECO:0000313" key="4">
    <source>
        <dbReference type="Proteomes" id="UP001564657"/>
    </source>
</evidence>
<dbReference type="InterPro" id="IPR036388">
    <property type="entry name" value="WH-like_DNA-bd_sf"/>
</dbReference>
<dbReference type="Gene3D" id="1.10.10.10">
    <property type="entry name" value="Winged helix-like DNA-binding domain superfamily/Winged helix DNA-binding domain"/>
    <property type="match status" value="1"/>
</dbReference>
<dbReference type="EMBL" id="JBGEWD010000008">
    <property type="protein sequence ID" value="MEY8000469.1"/>
    <property type="molecule type" value="Genomic_DNA"/>
</dbReference>
<dbReference type="InterPro" id="IPR010921">
    <property type="entry name" value="Trp_repressor/repl_initiator"/>
</dbReference>
<evidence type="ECO:0000313" key="3">
    <source>
        <dbReference type="EMBL" id="MEY8000469.1"/>
    </source>
</evidence>
<feature type="domain" description="Insertion element IS150 protein InsJ-like helix-turn-helix" evidence="2">
    <location>
        <begin position="1"/>
        <end position="40"/>
    </location>
</feature>
<keyword evidence="4" id="KW-1185">Reference proteome</keyword>
<protein>
    <submittedName>
        <fullName evidence="3">Helix-turn-helix domain-containing protein</fullName>
    </submittedName>
</protein>
<dbReference type="InterPro" id="IPR055247">
    <property type="entry name" value="InsJ-like_HTH"/>
</dbReference>
<dbReference type="RefSeq" id="WP_369704363.1">
    <property type="nucleotide sequence ID" value="NZ_JBGEWD010000008.1"/>
</dbReference>